<feature type="compositionally biased region" description="Low complexity" evidence="8">
    <location>
        <begin position="839"/>
        <end position="851"/>
    </location>
</feature>
<feature type="compositionally biased region" description="Basic and acidic residues" evidence="8">
    <location>
        <begin position="1906"/>
        <end position="1922"/>
    </location>
</feature>
<feature type="compositionally biased region" description="Polar residues" evidence="8">
    <location>
        <begin position="1361"/>
        <end position="1374"/>
    </location>
</feature>
<dbReference type="InterPro" id="IPR004345">
    <property type="entry name" value="TB2_DP1_HVA22"/>
</dbReference>
<evidence type="ECO:0000256" key="6">
    <source>
        <dbReference type="ARBA" id="ARBA00022884"/>
    </source>
</evidence>
<dbReference type="SUPFAM" id="SSF48371">
    <property type="entry name" value="ARM repeat"/>
    <property type="match status" value="1"/>
</dbReference>
<proteinExistence type="inferred from homology"/>
<evidence type="ECO:0000256" key="1">
    <source>
        <dbReference type="ARBA" id="ARBA00004496"/>
    </source>
</evidence>
<organism evidence="11 12">
    <name type="scientific">Penicillium brasilianum</name>
    <dbReference type="NCBI Taxonomy" id="104259"/>
    <lineage>
        <taxon>Eukaryota</taxon>
        <taxon>Fungi</taxon>
        <taxon>Dikarya</taxon>
        <taxon>Ascomycota</taxon>
        <taxon>Pezizomycotina</taxon>
        <taxon>Eurotiomycetes</taxon>
        <taxon>Eurotiomycetidae</taxon>
        <taxon>Eurotiales</taxon>
        <taxon>Aspergillaceae</taxon>
        <taxon>Penicillium</taxon>
    </lineage>
</organism>
<evidence type="ECO:0000256" key="7">
    <source>
        <dbReference type="ARBA" id="ARBA00022917"/>
    </source>
</evidence>
<dbReference type="Gene3D" id="1.25.40.180">
    <property type="match status" value="1"/>
</dbReference>
<feature type="transmembrane region" description="Helical" evidence="9">
    <location>
        <begin position="6"/>
        <end position="26"/>
    </location>
</feature>
<dbReference type="InterPro" id="IPR036211">
    <property type="entry name" value="eIF4G_eIF4E-bd_sf"/>
</dbReference>
<comment type="caution">
    <text evidence="11">The sequence shown here is derived from an EMBL/GenBank/DDBJ whole genome shotgun (WGS) entry which is preliminary data.</text>
</comment>
<keyword evidence="9" id="KW-0472">Membrane</keyword>
<feature type="compositionally biased region" description="Pro residues" evidence="8">
    <location>
        <begin position="828"/>
        <end position="838"/>
    </location>
</feature>
<feature type="region of interest" description="Disordered" evidence="8">
    <location>
        <begin position="402"/>
        <end position="777"/>
    </location>
</feature>
<feature type="domain" description="MIF4G" evidence="10">
    <location>
        <begin position="1487"/>
        <end position="1726"/>
    </location>
</feature>
<feature type="region of interest" description="Disordered" evidence="8">
    <location>
        <begin position="314"/>
        <end position="340"/>
    </location>
</feature>
<dbReference type="InterPro" id="IPR003890">
    <property type="entry name" value="MIF4G-like_typ-3"/>
</dbReference>
<evidence type="ECO:0000256" key="8">
    <source>
        <dbReference type="SAM" id="MobiDB-lite"/>
    </source>
</evidence>
<keyword evidence="9" id="KW-1133">Transmembrane helix</keyword>
<dbReference type="Pfam" id="PF12152">
    <property type="entry name" value="eIF_4G1"/>
    <property type="match status" value="1"/>
</dbReference>
<dbReference type="FunFam" id="1.25.40.180:FF:000020">
    <property type="entry name" value="Eukaryotic translation initiation factor subunit"/>
    <property type="match status" value="1"/>
</dbReference>
<dbReference type="Pfam" id="PF03134">
    <property type="entry name" value="TB2_DP1_HVA22"/>
    <property type="match status" value="1"/>
</dbReference>
<feature type="compositionally biased region" description="Low complexity" evidence="8">
    <location>
        <begin position="1229"/>
        <end position="1238"/>
    </location>
</feature>
<feature type="compositionally biased region" description="Low complexity" evidence="8">
    <location>
        <begin position="1816"/>
        <end position="1831"/>
    </location>
</feature>
<keyword evidence="5" id="KW-0597">Phosphoprotein</keyword>
<dbReference type="GO" id="GO:0016281">
    <property type="term" value="C:eukaryotic translation initiation factor 4F complex"/>
    <property type="evidence" value="ECO:0007669"/>
    <property type="project" value="TreeGrafter"/>
</dbReference>
<keyword evidence="6" id="KW-0694">RNA-binding</keyword>
<feature type="transmembrane region" description="Helical" evidence="9">
    <location>
        <begin position="38"/>
        <end position="63"/>
    </location>
</feature>
<comment type="similarity">
    <text evidence="2">Belongs to the eukaryotic initiation factor 4G family.</text>
</comment>
<feature type="compositionally biased region" description="Polar residues" evidence="8">
    <location>
        <begin position="1330"/>
        <end position="1340"/>
    </location>
</feature>
<dbReference type="PANTHER" id="PTHR23253">
    <property type="entry name" value="EUKARYOTIC TRANSLATION INITIATION FACTOR 4 GAMMA"/>
    <property type="match status" value="1"/>
</dbReference>
<feature type="compositionally biased region" description="Low complexity" evidence="8">
    <location>
        <begin position="910"/>
        <end position="921"/>
    </location>
</feature>
<feature type="compositionally biased region" description="Polar residues" evidence="8">
    <location>
        <begin position="490"/>
        <end position="507"/>
    </location>
</feature>
<gene>
    <name evidence="11" type="ORF">PEBR_36091</name>
</gene>
<dbReference type="SMART" id="SM00543">
    <property type="entry name" value="MIF4G"/>
    <property type="match status" value="1"/>
</dbReference>
<evidence type="ECO:0000256" key="3">
    <source>
        <dbReference type="ARBA" id="ARBA00022490"/>
    </source>
</evidence>
<dbReference type="InterPro" id="IPR016024">
    <property type="entry name" value="ARM-type_fold"/>
</dbReference>
<evidence type="ECO:0000256" key="2">
    <source>
        <dbReference type="ARBA" id="ARBA00005775"/>
    </source>
</evidence>
<evidence type="ECO:0000256" key="4">
    <source>
        <dbReference type="ARBA" id="ARBA00022540"/>
    </source>
</evidence>
<feature type="region of interest" description="Disordered" evidence="8">
    <location>
        <begin position="1118"/>
        <end position="1263"/>
    </location>
</feature>
<dbReference type="Gene3D" id="1.20.970.30">
    <property type="entry name" value="eIF4G, eIF4E-binding domain"/>
    <property type="match status" value="1"/>
</dbReference>
<feature type="compositionally biased region" description="Basic and acidic residues" evidence="8">
    <location>
        <begin position="964"/>
        <end position="1085"/>
    </location>
</feature>
<feature type="compositionally biased region" description="Polar residues" evidence="8">
    <location>
        <begin position="421"/>
        <end position="449"/>
    </location>
</feature>
<keyword evidence="4 11" id="KW-0396">Initiation factor</keyword>
<feature type="compositionally biased region" description="Gly residues" evidence="8">
    <location>
        <begin position="602"/>
        <end position="619"/>
    </location>
</feature>
<accession>A0A1S9RCI6</accession>
<feature type="compositionally biased region" description="Pro residues" evidence="8">
    <location>
        <begin position="1090"/>
        <end position="1102"/>
    </location>
</feature>
<feature type="compositionally biased region" description="Polar residues" evidence="8">
    <location>
        <begin position="1885"/>
        <end position="1904"/>
    </location>
</feature>
<feature type="compositionally biased region" description="Low complexity" evidence="8">
    <location>
        <begin position="402"/>
        <end position="411"/>
    </location>
</feature>
<name>A0A1S9RCI6_PENBI</name>
<feature type="region of interest" description="Disordered" evidence="8">
    <location>
        <begin position="1325"/>
        <end position="1442"/>
    </location>
</feature>
<dbReference type="GO" id="GO:0003729">
    <property type="term" value="F:mRNA binding"/>
    <property type="evidence" value="ECO:0007669"/>
    <property type="project" value="TreeGrafter"/>
</dbReference>
<feature type="compositionally biased region" description="Low complexity" evidence="8">
    <location>
        <begin position="707"/>
        <end position="716"/>
    </location>
</feature>
<feature type="region of interest" description="Disordered" evidence="8">
    <location>
        <begin position="824"/>
        <end position="1106"/>
    </location>
</feature>
<keyword evidence="3" id="KW-0963">Cytoplasm</keyword>
<dbReference type="Pfam" id="PF02854">
    <property type="entry name" value="MIF4G"/>
    <property type="match status" value="1"/>
</dbReference>
<feature type="region of interest" description="Disordered" evidence="8">
    <location>
        <begin position="1454"/>
        <end position="1482"/>
    </location>
</feature>
<dbReference type="PANTHER" id="PTHR23253:SF9">
    <property type="entry name" value="EUKARYOTIC TRANSLATION INITIATION FACTOR 4 GAMMA 2"/>
    <property type="match status" value="1"/>
</dbReference>
<feature type="region of interest" description="Disordered" evidence="8">
    <location>
        <begin position="1744"/>
        <end position="1922"/>
    </location>
</feature>
<evidence type="ECO:0000313" key="12">
    <source>
        <dbReference type="Proteomes" id="UP000190744"/>
    </source>
</evidence>
<dbReference type="EMBL" id="LJBN01000201">
    <property type="protein sequence ID" value="OOQ83233.1"/>
    <property type="molecule type" value="Genomic_DNA"/>
</dbReference>
<feature type="compositionally biased region" description="Basic and acidic residues" evidence="8">
    <location>
        <begin position="1118"/>
        <end position="1193"/>
    </location>
</feature>
<feature type="compositionally biased region" description="Polar residues" evidence="8">
    <location>
        <begin position="555"/>
        <end position="575"/>
    </location>
</feature>
<evidence type="ECO:0000256" key="5">
    <source>
        <dbReference type="ARBA" id="ARBA00022553"/>
    </source>
</evidence>
<sequence length="1922" mass="206143">MFGIFADLLSSVITILFPIFASYKALRSADPSQLAPWLMYWVVLSVVLLVESWTVFIIGWFPFYSWIRLFFMCYLVLPQTQGARLLYQDYVDPFLTHHEREIEEFIGRSHEQAKALGLQYFYKAIDLIREKVMGLPPQQPAPPPPSGPAAYAQSLLSRFNIPTAGATAAPGGAPAGAPAATNDWYSILGSALGSVASAGKSRGVHEEELSASGTLLQRQLDTMSGAEKASYISRQREVLDFLRSTLSREEQAMGQNDAENDDLAYGAPLRKDLSETSFDVVDDEDLGSRSGARRTSSRWTSAWLDPQVLDVASSSPVRNLTSQRPTLHQENLGDTPLVHPEKLPSSPLLCAFDVDTTCLMTSNPPQSGVQPGQSTATSASNPSVTSSTPLAATAKSYASATKKSTTDSSAAPVTVGGSAQHGKSTSASPVNGKPMQSQNSQPQAQSGVTIVNGAPTAPAAAQNDHSRKPSVTITSAGASGYMPNGGPASRPNSLQFGFANQQSSPNMGNPAVLASNQAQPGLGAPSTNPRVTSPQTSPSPIPQPASSGGRPPPSTYQAQGNVPNFGSFGENTGDNNAPLGPGQQHVRRESSQSTHSDMSNHMGGGPGRGGYPHQGGRGRGYSQSGYQGGQMPYSPGPNFRQTPNQPRGGPNMGPQFHGPNQGRPMPPFPNSPHQANRSPALANAHPTTPQMNQVPMAHPQMPPQPYPGYGQHMGPQTVRNPPYPHQNKPARRGNYRNPRGHGNNYSQPSHHGNRGDYGSYGTPRGNSRPPAVPPTAPMPLPDFAPESGQFEQYLTWIKNDQGYPPSYDPNYGFYPGGYNMQNMQYMTPPSPQPRPGMPYNPQAPYIQQQYPVQPPPQSTPLSRTPSQVSTDRPGSSLGQPAPAGAPGAGHTHTGSRSSNSPVPAKPHFVIPSAKKSPIIIKDPNSGSVKTFDKNPASPARATPSPVKIATPTATPPPRTSSATDHSRTDSKANSTKTDEEKKQELKDAVRQKIQDDEAAQKRKAEEAARKSAEEAKPAEVKPAEVKPAEVKPVEVKPVETKPAETKPVETKPAEVKKEDATESARAALEDLSLKEKAAPAEEPKKAPAPTSAPAPAPAPAPPVEEDEIDYDAIEREMAEIEAKERAAEEDYKRKKQAKKEEAERKEREEREQYEINMKKAEQEAEERELAREAARAKGDTTEDEVSRREREDLFASLKKGGFNATEASTPADSGAATPVSSDMGPPAKPASAAAAKKPAGLKLDTPKPTEPPQPSAAMKSLQNAKFLEDLSKITYPSSVNAPDASLNANSPADRRFHYDRDFLLQFQAAFKDKISIDWDARVRETVGDSDASSRPQSARTPSMGGRNPSHKGLGGFPGASSMGNFGQTTRQSMPAVNPSLGGRNAFGSFGRPGMPGMGAPIGSRNNSSNMPMSPRVASSKGGAGSKRGKHGGKREEDTNKAMPLTAGMELKALQQSSTGWKPRSIGASATAGPAPGGDGHMPPDVVQRKVKAALNKMTPEKFDRISSQILEIVSQSKDESDGRTLRQVIQLTFEKATDEAHWAPMYAKFCKSMLESMSAEIKDENIRDRNGNIVTGGSLFRKYLLNRCQEEFERGWKVNLPPKPEGVNDEIAMLSDEYYIAAAAKRRGLGLVKFIGELYKLGMLTERIMHECTKRLLDFEGVPEEAEVESLCNLLRTIGASLDASEKGPAMMDAYFARINHMIEMPDLPSRLKFMLMDIADLRAKRWKSKDADKGPKTIQQIREEAAHAQAEAEAERQRQQANRGGGGGRPAMGRGDARGFGYGNQAPPPDYASSKVGSDDLRRLRATRNTNQPMSFGPSSLLGSRSSSGRKGLGPGGNLVRGSDDSAASSRTGTPPAGKKEDKEAASSMNAFSALAALEDRDNMATSPPSNPTSPMLTKSQPATAERRPSKTPSKDGEDAA</sequence>
<dbReference type="GO" id="GO:0003743">
    <property type="term" value="F:translation initiation factor activity"/>
    <property type="evidence" value="ECO:0007669"/>
    <property type="project" value="UniProtKB-KW"/>
</dbReference>
<dbReference type="InterPro" id="IPR022745">
    <property type="entry name" value="eIF4G1_eIF4E-bd"/>
</dbReference>
<feature type="compositionally biased region" description="Polar residues" evidence="8">
    <location>
        <begin position="861"/>
        <end position="878"/>
    </location>
</feature>
<feature type="compositionally biased region" description="Low complexity" evidence="8">
    <location>
        <begin position="1403"/>
        <end position="1420"/>
    </location>
</feature>
<protein>
    <submittedName>
        <fullName evidence="11">Eukaryotic translation initiation factor subunit eIF-4F</fullName>
    </submittedName>
</protein>
<dbReference type="SUPFAM" id="SSF101489">
    <property type="entry name" value="Eukaryotic initiation factor 4f subunit eIF4g, eIF4e-binding domain"/>
    <property type="match status" value="1"/>
</dbReference>
<reference evidence="12" key="1">
    <citation type="submission" date="2015-09" db="EMBL/GenBank/DDBJ databases">
        <authorList>
            <person name="Fill T.P."/>
            <person name="Baretta J.F."/>
            <person name="de Almeida L.G."/>
            <person name="Rocha M."/>
            <person name="de Souza D.H."/>
            <person name="Malavazi I."/>
            <person name="Cerdeira L.T."/>
            <person name="Hong H."/>
            <person name="Samborskyy M."/>
            <person name="de Vasconcelos A.T."/>
            <person name="Leadlay P."/>
            <person name="Rodrigues-Filho E."/>
        </authorList>
    </citation>
    <scope>NUCLEOTIDE SEQUENCE [LARGE SCALE GENOMIC DNA]</scope>
    <source>
        <strain evidence="12">LaBioMMi 136</strain>
    </source>
</reference>
<comment type="subcellular location">
    <subcellularLocation>
        <location evidence="1">Cytoplasm</location>
    </subcellularLocation>
</comment>
<keyword evidence="7" id="KW-0648">Protein biosynthesis</keyword>
<evidence type="ECO:0000313" key="11">
    <source>
        <dbReference type="EMBL" id="OOQ83233.1"/>
    </source>
</evidence>
<feature type="compositionally biased region" description="Polar residues" evidence="8">
    <location>
        <begin position="314"/>
        <end position="329"/>
    </location>
</feature>
<dbReference type="GO" id="GO:0010494">
    <property type="term" value="C:cytoplasmic stress granule"/>
    <property type="evidence" value="ECO:0007669"/>
    <property type="project" value="UniProtKB-ARBA"/>
</dbReference>
<evidence type="ECO:0000259" key="10">
    <source>
        <dbReference type="SMART" id="SM00543"/>
    </source>
</evidence>
<feature type="region of interest" description="Disordered" evidence="8">
    <location>
        <begin position="362"/>
        <end position="389"/>
    </location>
</feature>
<dbReference type="Proteomes" id="UP000190744">
    <property type="component" value="Unassembled WGS sequence"/>
</dbReference>
<evidence type="ECO:0000256" key="9">
    <source>
        <dbReference type="SAM" id="Phobius"/>
    </source>
</evidence>
<feature type="compositionally biased region" description="Low complexity" evidence="8">
    <location>
        <begin position="880"/>
        <end position="894"/>
    </location>
</feature>
<feature type="compositionally biased region" description="Polar residues" evidence="8">
    <location>
        <begin position="514"/>
        <end position="531"/>
    </location>
</feature>
<keyword evidence="9" id="KW-0812">Transmembrane</keyword>